<gene>
    <name evidence="1" type="ORF">SYV04_43225</name>
</gene>
<protein>
    <submittedName>
        <fullName evidence="1">Uncharacterized protein</fullName>
    </submittedName>
</protein>
<dbReference type="EMBL" id="JAXIVS010000031">
    <property type="protein sequence ID" value="MDY7233278.1"/>
    <property type="molecule type" value="Genomic_DNA"/>
</dbReference>
<evidence type="ECO:0000313" key="2">
    <source>
        <dbReference type="Proteomes" id="UP001291309"/>
    </source>
</evidence>
<accession>A0ABU5HKA5</accession>
<sequence>MAEFGASDPASPDITFLRAYKNLLDAPNGVSAKVREAVSEKRRARANRAIKRARLAGCEPTIEQTIWRAATYTAEDLDAVTANLPQCLRVPLSKLLQRNPSERYQTAGELEADLRRWLGDSFRRGAAATELNELKKAAGKAMVDVEPDAMTS</sequence>
<evidence type="ECO:0000313" key="1">
    <source>
        <dbReference type="EMBL" id="MDY7233278.1"/>
    </source>
</evidence>
<reference evidence="1 2" key="1">
    <citation type="submission" date="2023-12" db="EMBL/GenBank/DDBJ databases">
        <title>the genome sequence of Hyalangium sp. s54d21.</title>
        <authorList>
            <person name="Zhang X."/>
        </authorList>
    </citation>
    <scope>NUCLEOTIDE SEQUENCE [LARGE SCALE GENOMIC DNA]</scope>
    <source>
        <strain evidence="2">s54d21</strain>
    </source>
</reference>
<dbReference type="RefSeq" id="WP_321551989.1">
    <property type="nucleotide sequence ID" value="NZ_JAXIVS010000031.1"/>
</dbReference>
<dbReference type="Proteomes" id="UP001291309">
    <property type="component" value="Unassembled WGS sequence"/>
</dbReference>
<organism evidence="1 2">
    <name type="scientific">Hyalangium rubrum</name>
    <dbReference type="NCBI Taxonomy" id="3103134"/>
    <lineage>
        <taxon>Bacteria</taxon>
        <taxon>Pseudomonadati</taxon>
        <taxon>Myxococcota</taxon>
        <taxon>Myxococcia</taxon>
        <taxon>Myxococcales</taxon>
        <taxon>Cystobacterineae</taxon>
        <taxon>Archangiaceae</taxon>
        <taxon>Hyalangium</taxon>
    </lineage>
</organism>
<proteinExistence type="predicted"/>
<comment type="caution">
    <text evidence="1">The sequence shown here is derived from an EMBL/GenBank/DDBJ whole genome shotgun (WGS) entry which is preliminary data.</text>
</comment>
<keyword evidence="2" id="KW-1185">Reference proteome</keyword>
<name>A0ABU5HKA5_9BACT</name>